<dbReference type="OrthoDB" id="435237at2759"/>
<reference evidence="2" key="1">
    <citation type="submission" date="2021-02" db="EMBL/GenBank/DDBJ databases">
        <authorList>
            <person name="Dougan E. K."/>
            <person name="Rhodes N."/>
            <person name="Thang M."/>
            <person name="Chan C."/>
        </authorList>
    </citation>
    <scope>NUCLEOTIDE SEQUENCE</scope>
</reference>
<dbReference type="InterPro" id="IPR012340">
    <property type="entry name" value="NA-bd_OB-fold"/>
</dbReference>
<feature type="domain" description="CSD" evidence="1">
    <location>
        <begin position="36"/>
        <end position="105"/>
    </location>
</feature>
<feature type="non-terminal residue" evidence="2">
    <location>
        <position position="307"/>
    </location>
</feature>
<organism evidence="2 3">
    <name type="scientific">Symbiodinium necroappetens</name>
    <dbReference type="NCBI Taxonomy" id="1628268"/>
    <lineage>
        <taxon>Eukaryota</taxon>
        <taxon>Sar</taxon>
        <taxon>Alveolata</taxon>
        <taxon>Dinophyceae</taxon>
        <taxon>Suessiales</taxon>
        <taxon>Symbiodiniaceae</taxon>
        <taxon>Symbiodinium</taxon>
    </lineage>
</organism>
<evidence type="ECO:0000313" key="3">
    <source>
        <dbReference type="Proteomes" id="UP000601435"/>
    </source>
</evidence>
<comment type="caution">
    <text evidence="2">The sequence shown here is derived from an EMBL/GenBank/DDBJ whole genome shotgun (WGS) entry which is preliminary data.</text>
</comment>
<accession>A0A812UF94</accession>
<evidence type="ECO:0000259" key="1">
    <source>
        <dbReference type="PROSITE" id="PS51857"/>
    </source>
</evidence>
<dbReference type="SUPFAM" id="SSF50249">
    <property type="entry name" value="Nucleic acid-binding proteins"/>
    <property type="match status" value="1"/>
</dbReference>
<name>A0A812UF94_9DINO</name>
<proteinExistence type="predicted"/>
<dbReference type="AlphaFoldDB" id="A0A812UF94"/>
<dbReference type="InterPro" id="IPR002059">
    <property type="entry name" value="CSP_DNA-bd"/>
</dbReference>
<dbReference type="Proteomes" id="UP000601435">
    <property type="component" value="Unassembled WGS sequence"/>
</dbReference>
<gene>
    <name evidence="2" type="ORF">SNEC2469_LOCUS16768</name>
</gene>
<keyword evidence="3" id="KW-1185">Reference proteome</keyword>
<dbReference type="PROSITE" id="PS51857">
    <property type="entry name" value="CSD_2"/>
    <property type="match status" value="1"/>
</dbReference>
<dbReference type="PANTHER" id="PTHR46565:SF20">
    <property type="entry name" value="COLD SHOCK DOMAIN-CONTAINING PROTEIN 4"/>
    <property type="match status" value="1"/>
</dbReference>
<dbReference type="GO" id="GO:0003676">
    <property type="term" value="F:nucleic acid binding"/>
    <property type="evidence" value="ECO:0007669"/>
    <property type="project" value="InterPro"/>
</dbReference>
<dbReference type="EMBL" id="CAJNJA010027357">
    <property type="protein sequence ID" value="CAE7574386.1"/>
    <property type="molecule type" value="Genomic_DNA"/>
</dbReference>
<feature type="non-terminal residue" evidence="2">
    <location>
        <position position="1"/>
    </location>
</feature>
<dbReference type="Pfam" id="PF00313">
    <property type="entry name" value="CSD"/>
    <property type="match status" value="1"/>
</dbReference>
<sequence length="307" mass="33189">VVGDLLEARPLVAPSIVGFASPNLTYAPARGLSVQRACGILKSFSTKTGFGFIASPELFEVFETDIFVHSKQMRPYAAVLAPGTPVTFAVALGKENKPQAFDVQPLDGVLAQTAHTAIFSMSTGRMVGLPGEAYAGGLCGPRGDTLVSSAKRKWQDANAELGHFMGRIKAFNAEKGFGFIVSEELASLGYLEDVFLLAKDALQRPTCEAGPGPGQVVAFRTPGAASWILGSFLDPPSHRRLIPKDCFGSWAMHTHNTLRYDGEALGLETVQQWIEDKSLKKRCEQIELVSKKVKSEVTQLFASQMLR</sequence>
<dbReference type="PANTHER" id="PTHR46565">
    <property type="entry name" value="COLD SHOCK DOMAIN PROTEIN 2"/>
    <property type="match status" value="1"/>
</dbReference>
<protein>
    <recommendedName>
        <fullName evidence="1">CSD domain-containing protein</fullName>
    </recommendedName>
</protein>
<dbReference type="Gene3D" id="2.40.50.140">
    <property type="entry name" value="Nucleic acid-binding proteins"/>
    <property type="match status" value="2"/>
</dbReference>
<evidence type="ECO:0000313" key="2">
    <source>
        <dbReference type="EMBL" id="CAE7574386.1"/>
    </source>
</evidence>